<dbReference type="InterPro" id="IPR003834">
    <property type="entry name" value="Cyt_c_assmbl_TM_dom"/>
</dbReference>
<evidence type="ECO:0000256" key="5">
    <source>
        <dbReference type="ARBA" id="ARBA00023136"/>
    </source>
</evidence>
<keyword evidence="4 7" id="KW-1133">Transmembrane helix</keyword>
<dbReference type="EMBL" id="JASZZN010000001">
    <property type="protein sequence ID" value="MDM4014150.1"/>
    <property type="molecule type" value="Genomic_DNA"/>
</dbReference>
<name>A0ABT7PCC2_9BACT</name>
<dbReference type="Pfam" id="PF13899">
    <property type="entry name" value="Thioredoxin_7"/>
    <property type="match status" value="1"/>
</dbReference>
<evidence type="ECO:0000256" key="2">
    <source>
        <dbReference type="ARBA" id="ARBA00022692"/>
    </source>
</evidence>
<accession>A0ABT7PCC2</accession>
<dbReference type="InterPro" id="IPR036249">
    <property type="entry name" value="Thioredoxin-like_sf"/>
</dbReference>
<evidence type="ECO:0000259" key="9">
    <source>
        <dbReference type="Pfam" id="PF11412"/>
    </source>
</evidence>
<comment type="caution">
    <text evidence="10">The sequence shown here is derived from an EMBL/GenBank/DDBJ whole genome shotgun (WGS) entry which is preliminary data.</text>
</comment>
<dbReference type="Gene3D" id="3.40.30.10">
    <property type="entry name" value="Glutaredoxin"/>
    <property type="match status" value="1"/>
</dbReference>
<evidence type="ECO:0000256" key="1">
    <source>
        <dbReference type="ARBA" id="ARBA00004141"/>
    </source>
</evidence>
<dbReference type="Pfam" id="PF02683">
    <property type="entry name" value="DsbD_TM"/>
    <property type="match status" value="1"/>
</dbReference>
<proteinExistence type="predicted"/>
<feature type="transmembrane region" description="Helical" evidence="7">
    <location>
        <begin position="697"/>
        <end position="714"/>
    </location>
</feature>
<feature type="transmembrane region" description="Helical" evidence="7">
    <location>
        <begin position="523"/>
        <end position="546"/>
    </location>
</feature>
<reference evidence="10 11" key="1">
    <citation type="submission" date="2023-06" db="EMBL/GenBank/DDBJ databases">
        <title>Roseiconus lacunae JC819 isolated from Gulf of Mannar region, Tamil Nadu.</title>
        <authorList>
            <person name="Pk S."/>
            <person name="Ch S."/>
            <person name="Ch V.R."/>
        </authorList>
    </citation>
    <scope>NUCLEOTIDE SEQUENCE [LARGE SCALE GENOMIC DNA]</scope>
    <source>
        <strain evidence="10 11">JC819</strain>
    </source>
</reference>
<feature type="transmembrane region" description="Helical" evidence="7">
    <location>
        <begin position="598"/>
        <end position="625"/>
    </location>
</feature>
<feature type="transmembrane region" description="Helical" evidence="7">
    <location>
        <begin position="478"/>
        <end position="502"/>
    </location>
</feature>
<feature type="domain" description="Thiol:disulfide interchange protein DsbD N-terminal" evidence="9">
    <location>
        <begin position="104"/>
        <end position="220"/>
    </location>
</feature>
<feature type="transmembrane region" description="Helical" evidence="7">
    <location>
        <begin position="726"/>
        <end position="747"/>
    </location>
</feature>
<keyword evidence="11" id="KW-1185">Reference proteome</keyword>
<sequence>MNRTDTPIRMMRRPAMTSSLYSMASSRLTFQNSRRLAWAAVAFVALISVAIAASPVAAQFDTSTFNPDGFGQLGSSEDDESLFGDINFGSIAENNAEPYEFSARYFASGNKGRLEVEAIIGKSWHIYSTTQPSGGPLPTKISIKNSSSVKITGPVRPDAPPAKSVSDVYPGVTIEEHDGKVVWSAPLELPRGYQDAIEVDIKSLVCKTGGSCMPANATLTAAHAGPLEGGTTVFANADDAAKNVDPFADPAAKTTKFQEEDYEVSWLAGVSASIAPGQRGQLVFRAKPSGEYHVYSAKTDDSRNATNFVVTEKGGLKVGEPHTEQPLVKSEVLPAVRYHKGDATWSLPISVPQSVSSGPHELKGFIAYQACTDSSCLQPMGLEFTATINVTDKTEQTLQPIKITAAKYVNVLDAAAENAWVDRVAPIGATEEPKLSSQSTADDEAIAVNDSATAEDGSEDAVTPVVLSQPEQKAALPFILLLAFGGGLILNLMPCVLPVVGLKVMSFVQQAGEDRKRVMMLNFAYVAGILCVFGLLTCLAVFASFGWGQQLAYFPVRLGLTVLIFALALSYLGVWELPTPGIATGEKSQDLQQREGPAGAFFTGIFATLMATPCSGPLLGAALAYTIAMPGPEKAAVLMTVGLGMSIPYIILGIFPSLVGFLPKPGNWMVTLKEFLAFLFLGTVAFFFNQFSDGQKLPVFVTLIGVWFGCWVIGKVPPWESLQKQVRGWSIGVTSAIVIGLAAFTYLTAKPVIRAEGSGVEYIVDDHLRWEKYDEVRLKELHAMGKTVMLDFTAAWCVNCIVNKEVALDTEATRKMLEDLDGVAMLADLTDQPEDLVKKLETELGSKSIPMLAIYPGKSPGSPIILRDLVSQNMVLAALQEAGPSVGDGSDSAANVAGSSPQATRLISAVKEPSPVASR</sequence>
<feature type="region of interest" description="Disordered" evidence="6">
    <location>
        <begin position="884"/>
        <end position="919"/>
    </location>
</feature>
<evidence type="ECO:0000256" key="6">
    <source>
        <dbReference type="SAM" id="MobiDB-lite"/>
    </source>
</evidence>
<keyword evidence="3" id="KW-0201">Cytochrome c-type biogenesis</keyword>
<evidence type="ECO:0000256" key="4">
    <source>
        <dbReference type="ARBA" id="ARBA00022989"/>
    </source>
</evidence>
<dbReference type="InterPro" id="IPR028250">
    <property type="entry name" value="DsbDN"/>
</dbReference>
<feature type="domain" description="Cytochrome C biogenesis protein transmembrane" evidence="8">
    <location>
        <begin position="478"/>
        <end position="687"/>
    </location>
</feature>
<comment type="subcellular location">
    <subcellularLocation>
        <location evidence="1">Membrane</location>
        <topology evidence="1">Multi-pass membrane protein</topology>
    </subcellularLocation>
</comment>
<evidence type="ECO:0000313" key="10">
    <source>
        <dbReference type="EMBL" id="MDM4014150.1"/>
    </source>
</evidence>
<organism evidence="10 11">
    <name type="scientific">Roseiconus lacunae</name>
    <dbReference type="NCBI Taxonomy" id="2605694"/>
    <lineage>
        <taxon>Bacteria</taxon>
        <taxon>Pseudomonadati</taxon>
        <taxon>Planctomycetota</taxon>
        <taxon>Planctomycetia</taxon>
        <taxon>Pirellulales</taxon>
        <taxon>Pirellulaceae</taxon>
        <taxon>Roseiconus</taxon>
    </lineage>
</organism>
<dbReference type="Pfam" id="PF11412">
    <property type="entry name" value="DsbD_N"/>
    <property type="match status" value="2"/>
</dbReference>
<evidence type="ECO:0000256" key="7">
    <source>
        <dbReference type="SAM" id="Phobius"/>
    </source>
</evidence>
<feature type="transmembrane region" description="Helical" evidence="7">
    <location>
        <begin position="558"/>
        <end position="577"/>
    </location>
</feature>
<dbReference type="RefSeq" id="WP_289161897.1">
    <property type="nucleotide sequence ID" value="NZ_JASZZN010000001.1"/>
</dbReference>
<keyword evidence="2 7" id="KW-0812">Transmembrane</keyword>
<gene>
    <name evidence="10" type="ORF">QTN89_01825</name>
</gene>
<dbReference type="Proteomes" id="UP001239462">
    <property type="component" value="Unassembled WGS sequence"/>
</dbReference>
<feature type="transmembrane region" description="Helical" evidence="7">
    <location>
        <begin position="674"/>
        <end position="691"/>
    </location>
</feature>
<keyword evidence="5 7" id="KW-0472">Membrane</keyword>
<evidence type="ECO:0000256" key="3">
    <source>
        <dbReference type="ARBA" id="ARBA00022748"/>
    </source>
</evidence>
<feature type="domain" description="Thiol:disulfide interchange protein DsbD N-terminal" evidence="9">
    <location>
        <begin position="273"/>
        <end position="383"/>
    </location>
</feature>
<protein>
    <submittedName>
        <fullName evidence="10">Protein-disulfide reductase DsbD family protein</fullName>
    </submittedName>
</protein>
<evidence type="ECO:0000259" key="8">
    <source>
        <dbReference type="Pfam" id="PF02683"/>
    </source>
</evidence>
<dbReference type="PANTHER" id="PTHR32234:SF3">
    <property type="entry name" value="SUPPRESSION OF COPPER SENSITIVITY PROTEIN"/>
    <property type="match status" value="1"/>
</dbReference>
<dbReference type="PANTHER" id="PTHR32234">
    <property type="entry name" value="THIOL:DISULFIDE INTERCHANGE PROTEIN DSBD"/>
    <property type="match status" value="1"/>
</dbReference>
<dbReference type="SUPFAM" id="SSF52833">
    <property type="entry name" value="Thioredoxin-like"/>
    <property type="match status" value="1"/>
</dbReference>
<evidence type="ECO:0000313" key="11">
    <source>
        <dbReference type="Proteomes" id="UP001239462"/>
    </source>
</evidence>
<feature type="transmembrane region" description="Helical" evidence="7">
    <location>
        <begin position="637"/>
        <end position="662"/>
    </location>
</feature>